<dbReference type="SUPFAM" id="SSF51215">
    <property type="entry name" value="Regulatory protein AraC"/>
    <property type="match status" value="1"/>
</dbReference>
<evidence type="ECO:0000313" key="6">
    <source>
        <dbReference type="Proteomes" id="UP001249020"/>
    </source>
</evidence>
<evidence type="ECO:0000256" key="3">
    <source>
        <dbReference type="ARBA" id="ARBA00023163"/>
    </source>
</evidence>
<keyword evidence="3" id="KW-0804">Transcription</keyword>
<reference evidence="5 6" key="1">
    <citation type="submission" date="2023-09" db="EMBL/GenBank/DDBJ databases">
        <authorList>
            <person name="Rey-Velasco X."/>
        </authorList>
    </citation>
    <scope>NUCLEOTIDE SEQUENCE [LARGE SCALE GENOMIC DNA]</scope>
    <source>
        <strain evidence="5 6">W409</strain>
    </source>
</reference>
<evidence type="ECO:0000256" key="2">
    <source>
        <dbReference type="ARBA" id="ARBA00023125"/>
    </source>
</evidence>
<dbReference type="PROSITE" id="PS01124">
    <property type="entry name" value="HTH_ARAC_FAMILY_2"/>
    <property type="match status" value="1"/>
</dbReference>
<dbReference type="InterPro" id="IPR003313">
    <property type="entry name" value="AraC-bd"/>
</dbReference>
<evidence type="ECO:0000256" key="1">
    <source>
        <dbReference type="ARBA" id="ARBA00023015"/>
    </source>
</evidence>
<dbReference type="PANTHER" id="PTHR43280">
    <property type="entry name" value="ARAC-FAMILY TRANSCRIPTIONAL REGULATOR"/>
    <property type="match status" value="1"/>
</dbReference>
<dbReference type="InterPro" id="IPR009057">
    <property type="entry name" value="Homeodomain-like_sf"/>
</dbReference>
<protein>
    <submittedName>
        <fullName evidence="5">AraC family transcriptional regulator</fullName>
    </submittedName>
</protein>
<dbReference type="SUPFAM" id="SSF46689">
    <property type="entry name" value="Homeodomain-like"/>
    <property type="match status" value="1"/>
</dbReference>
<sequence>MKTFKFNRKKYAQELLIDAAYLDDLSSFVRTDTPYIIDFYEIVIVLEGYADVWIDQYKFHATEGTVFFTSPHSVRRTVLKSNFKAIVVLFEPSFFLHLFQDSEFLHRFRFFHSTSGEMALTLRTEQFKKVSSLLDDILNEFTDLKMDSEHCLRAMTYQLLVILNRWFIEEKGQKQEESSTSHVTKFRALLERHFASDSNVSFYASALSISNNYLNVICKRHFGKSVKSLLEERRLREACKLLMYTSKSVKAIAFSLGYNDYSYFCRRFKQAFLVTAIEYRKQMLK</sequence>
<dbReference type="SMART" id="SM00342">
    <property type="entry name" value="HTH_ARAC"/>
    <property type="match status" value="1"/>
</dbReference>
<comment type="caution">
    <text evidence="5">The sequence shown here is derived from an EMBL/GenBank/DDBJ whole genome shotgun (WGS) entry which is preliminary data.</text>
</comment>
<accession>A0AAW8R0R7</accession>
<keyword evidence="2" id="KW-0238">DNA-binding</keyword>
<dbReference type="Gene3D" id="2.60.120.10">
    <property type="entry name" value="Jelly Rolls"/>
    <property type="match status" value="1"/>
</dbReference>
<dbReference type="Gene3D" id="1.10.10.60">
    <property type="entry name" value="Homeodomain-like"/>
    <property type="match status" value="1"/>
</dbReference>
<dbReference type="Pfam" id="PF12833">
    <property type="entry name" value="HTH_18"/>
    <property type="match status" value="1"/>
</dbReference>
<dbReference type="GO" id="GO:0003700">
    <property type="term" value="F:DNA-binding transcription factor activity"/>
    <property type="evidence" value="ECO:0007669"/>
    <property type="project" value="InterPro"/>
</dbReference>
<dbReference type="RefSeq" id="WP_311360791.1">
    <property type="nucleotide sequence ID" value="NZ_JAVRIE010000002.1"/>
</dbReference>
<dbReference type="InterPro" id="IPR014710">
    <property type="entry name" value="RmlC-like_jellyroll"/>
</dbReference>
<name>A0AAW8R0R7_9ALTE</name>
<feature type="domain" description="HTH araC/xylS-type" evidence="4">
    <location>
        <begin position="184"/>
        <end position="282"/>
    </location>
</feature>
<proteinExistence type="predicted"/>
<dbReference type="AlphaFoldDB" id="A0AAW8R0R7"/>
<gene>
    <name evidence="5" type="ORF">RM544_05580</name>
</gene>
<dbReference type="Pfam" id="PF02311">
    <property type="entry name" value="AraC_binding"/>
    <property type="match status" value="1"/>
</dbReference>
<keyword evidence="6" id="KW-1185">Reference proteome</keyword>
<organism evidence="5 6">
    <name type="scientific">Brumicola blandensis</name>
    <dbReference type="NCBI Taxonomy" id="3075611"/>
    <lineage>
        <taxon>Bacteria</taxon>
        <taxon>Pseudomonadati</taxon>
        <taxon>Pseudomonadota</taxon>
        <taxon>Gammaproteobacteria</taxon>
        <taxon>Alteromonadales</taxon>
        <taxon>Alteromonadaceae</taxon>
        <taxon>Brumicola</taxon>
    </lineage>
</organism>
<evidence type="ECO:0000313" key="5">
    <source>
        <dbReference type="EMBL" id="MDT0581999.1"/>
    </source>
</evidence>
<evidence type="ECO:0000259" key="4">
    <source>
        <dbReference type="PROSITE" id="PS01124"/>
    </source>
</evidence>
<dbReference type="InterPro" id="IPR037923">
    <property type="entry name" value="HTH-like"/>
</dbReference>
<dbReference type="InterPro" id="IPR018060">
    <property type="entry name" value="HTH_AraC"/>
</dbReference>
<dbReference type="PANTHER" id="PTHR43280:SF2">
    <property type="entry name" value="HTH-TYPE TRANSCRIPTIONAL REGULATOR EXSA"/>
    <property type="match status" value="1"/>
</dbReference>
<dbReference type="Proteomes" id="UP001249020">
    <property type="component" value="Unassembled WGS sequence"/>
</dbReference>
<keyword evidence="1" id="KW-0805">Transcription regulation</keyword>
<dbReference type="GO" id="GO:0043565">
    <property type="term" value="F:sequence-specific DNA binding"/>
    <property type="evidence" value="ECO:0007669"/>
    <property type="project" value="InterPro"/>
</dbReference>
<dbReference type="EMBL" id="JAVRIE010000002">
    <property type="protein sequence ID" value="MDT0581999.1"/>
    <property type="molecule type" value="Genomic_DNA"/>
</dbReference>